<dbReference type="InterPro" id="IPR002559">
    <property type="entry name" value="Transposase_11"/>
</dbReference>
<keyword evidence="3" id="KW-1185">Reference proteome</keyword>
<comment type="caution">
    <text evidence="2">The sequence shown here is derived from an EMBL/GenBank/DDBJ whole genome shotgun (WGS) entry which is preliminary data.</text>
</comment>
<evidence type="ECO:0000259" key="1">
    <source>
        <dbReference type="Pfam" id="PF01609"/>
    </source>
</evidence>
<dbReference type="PANTHER" id="PTHR30298:SF0">
    <property type="entry name" value="PROTEIN YBFL-RELATED"/>
    <property type="match status" value="1"/>
</dbReference>
<sequence>MLAAVDGDCLDRAVGAYLADRNTARTAPDQRQVIAVDGKALKGSARLSAGRRHLLSAVTHLQAVTLAQAEVGTKTNETAHFRPLLEPLDLTGALVTFDALHSVKANVTWLVETKNAHYIAVIKANQATAHRQLAALPWRDIPIQNTASSTGHGRHESRSLKMCGIADGLGGIAFPHARLAVRVHRRRRPTGRRASRETVYAVTSLDAHQTTPAELAAAIRGHWTVESLHHVRDVTFAEDASTVHTGTAPRAMATLRNLAIGLLKTLGADNIAKTTRAIRDQPERALPLLGITNHPDAHGT</sequence>
<proteinExistence type="predicted"/>
<organism evidence="2 3">
    <name type="scientific">Streptomyces canarius</name>
    <dbReference type="NCBI Taxonomy" id="285453"/>
    <lineage>
        <taxon>Bacteria</taxon>
        <taxon>Bacillati</taxon>
        <taxon>Actinomycetota</taxon>
        <taxon>Actinomycetes</taxon>
        <taxon>Kitasatosporales</taxon>
        <taxon>Streptomycetaceae</taxon>
        <taxon>Streptomyces</taxon>
    </lineage>
</organism>
<evidence type="ECO:0000313" key="2">
    <source>
        <dbReference type="EMBL" id="GHA73578.1"/>
    </source>
</evidence>
<dbReference type="Pfam" id="PF01609">
    <property type="entry name" value="DDE_Tnp_1"/>
    <property type="match status" value="1"/>
</dbReference>
<evidence type="ECO:0000313" key="3">
    <source>
        <dbReference type="Proteomes" id="UP000653644"/>
    </source>
</evidence>
<dbReference type="Proteomes" id="UP000653644">
    <property type="component" value="Unassembled WGS sequence"/>
</dbReference>
<name>A0ABQ3DC91_9ACTN</name>
<protein>
    <submittedName>
        <fullName evidence="2">ISAs1 family transposase</fullName>
    </submittedName>
</protein>
<dbReference type="PANTHER" id="PTHR30298">
    <property type="entry name" value="H REPEAT-ASSOCIATED PREDICTED TRANSPOSASE"/>
    <property type="match status" value="1"/>
</dbReference>
<dbReference type="EMBL" id="BMVN01000091">
    <property type="protein sequence ID" value="GHA73578.1"/>
    <property type="molecule type" value="Genomic_DNA"/>
</dbReference>
<dbReference type="InterPro" id="IPR051698">
    <property type="entry name" value="Transposase_11-like"/>
</dbReference>
<accession>A0ABQ3DC91</accession>
<reference evidence="3" key="1">
    <citation type="journal article" date="2019" name="Int. J. Syst. Evol. Microbiol.">
        <title>The Global Catalogue of Microorganisms (GCM) 10K type strain sequencing project: providing services to taxonomists for standard genome sequencing and annotation.</title>
        <authorList>
            <consortium name="The Broad Institute Genomics Platform"/>
            <consortium name="The Broad Institute Genome Sequencing Center for Infectious Disease"/>
            <person name="Wu L."/>
            <person name="Ma J."/>
        </authorList>
    </citation>
    <scope>NUCLEOTIDE SEQUENCE [LARGE SCALE GENOMIC DNA]</scope>
    <source>
        <strain evidence="3">JCM 4733</strain>
    </source>
</reference>
<dbReference type="NCBIfam" id="NF033564">
    <property type="entry name" value="transpos_ISAs1"/>
    <property type="match status" value="1"/>
</dbReference>
<feature type="domain" description="Transposase IS4-like" evidence="1">
    <location>
        <begin position="30"/>
        <end position="260"/>
    </location>
</feature>
<gene>
    <name evidence="2" type="ORF">GCM10010345_90410</name>
</gene>
<dbReference type="InterPro" id="IPR047647">
    <property type="entry name" value="ISAs1_transpos"/>
</dbReference>